<keyword evidence="2" id="KW-0812">Transmembrane</keyword>
<protein>
    <submittedName>
        <fullName evidence="4">Uncharacterized protein</fullName>
    </submittedName>
</protein>
<evidence type="ECO:0000256" key="3">
    <source>
        <dbReference type="SAM" id="SignalP"/>
    </source>
</evidence>
<keyword evidence="2" id="KW-0472">Membrane</keyword>
<feature type="signal peptide" evidence="3">
    <location>
        <begin position="1"/>
        <end position="26"/>
    </location>
</feature>
<sequence>MTIFKKTILAGTLAATAIVSTSPAMARDAYRGHDNTAAVAVGAGILGVALGAIIASSNSDRYYDDGYAYGYGPAYVSGWEWRDGYYWDGDGHRHSRDEYARYARGPQGGERGRGDYAQGGPDRGGDHGGDRGGQHGNDRGGERGGGDRGGDHGGGGRGF</sequence>
<gene>
    <name evidence="4" type="ORF">MTR62_10930</name>
</gene>
<reference evidence="4" key="1">
    <citation type="submission" date="2022-03" db="EMBL/GenBank/DDBJ databases">
        <title>Identification of a novel bacterium isolated from mangrove sediments.</title>
        <authorList>
            <person name="Pan X."/>
        </authorList>
    </citation>
    <scope>NUCLEOTIDE SEQUENCE</scope>
    <source>
        <strain evidence="4">B1949</strain>
    </source>
</reference>
<feature type="transmembrane region" description="Helical" evidence="2">
    <location>
        <begin position="36"/>
        <end position="55"/>
    </location>
</feature>
<keyword evidence="5" id="KW-1185">Reference proteome</keyword>
<accession>A0ABT0BDQ9</accession>
<dbReference type="RefSeq" id="WP_244020736.1">
    <property type="nucleotide sequence ID" value="NZ_JALHLF010000037.1"/>
</dbReference>
<evidence type="ECO:0000256" key="2">
    <source>
        <dbReference type="SAM" id="Phobius"/>
    </source>
</evidence>
<dbReference type="EMBL" id="JALHLF010000037">
    <property type="protein sequence ID" value="MCJ2183202.1"/>
    <property type="molecule type" value="Genomic_DNA"/>
</dbReference>
<feature type="region of interest" description="Disordered" evidence="1">
    <location>
        <begin position="102"/>
        <end position="159"/>
    </location>
</feature>
<evidence type="ECO:0000256" key="1">
    <source>
        <dbReference type="SAM" id="MobiDB-lite"/>
    </source>
</evidence>
<feature type="chain" id="PRO_5045131919" evidence="3">
    <location>
        <begin position="27"/>
        <end position="159"/>
    </location>
</feature>
<comment type="caution">
    <text evidence="4">The sequence shown here is derived from an EMBL/GenBank/DDBJ whole genome shotgun (WGS) entry which is preliminary data.</text>
</comment>
<keyword evidence="2" id="KW-1133">Transmembrane helix</keyword>
<organism evidence="4 5">
    <name type="scientific">Novosphingobium organovorum</name>
    <dbReference type="NCBI Taxonomy" id="2930092"/>
    <lineage>
        <taxon>Bacteria</taxon>
        <taxon>Pseudomonadati</taxon>
        <taxon>Pseudomonadota</taxon>
        <taxon>Alphaproteobacteria</taxon>
        <taxon>Sphingomonadales</taxon>
        <taxon>Sphingomonadaceae</taxon>
        <taxon>Novosphingobium</taxon>
    </lineage>
</organism>
<evidence type="ECO:0000313" key="5">
    <source>
        <dbReference type="Proteomes" id="UP001162881"/>
    </source>
</evidence>
<proteinExistence type="predicted"/>
<evidence type="ECO:0000313" key="4">
    <source>
        <dbReference type="EMBL" id="MCJ2183202.1"/>
    </source>
</evidence>
<dbReference type="Proteomes" id="UP001162881">
    <property type="component" value="Unassembled WGS sequence"/>
</dbReference>
<keyword evidence="3" id="KW-0732">Signal</keyword>
<feature type="compositionally biased region" description="Basic and acidic residues" evidence="1">
    <location>
        <begin position="123"/>
        <end position="151"/>
    </location>
</feature>
<name>A0ABT0BDQ9_9SPHN</name>